<evidence type="ECO:0000256" key="2">
    <source>
        <dbReference type="ARBA" id="ARBA00023015"/>
    </source>
</evidence>
<evidence type="ECO:0000256" key="4">
    <source>
        <dbReference type="ARBA" id="ARBA00023163"/>
    </source>
</evidence>
<dbReference type="PANTHER" id="PTHR45855:SF23">
    <property type="entry name" value="TRANSCRIPTION FACTOR MEE8-RELATED"/>
    <property type="match status" value="1"/>
</dbReference>
<dbReference type="Gene3D" id="4.10.280.10">
    <property type="entry name" value="Helix-loop-helix DNA-binding domain"/>
    <property type="match status" value="1"/>
</dbReference>
<comment type="subcellular location">
    <subcellularLocation>
        <location evidence="1">Nucleus</location>
    </subcellularLocation>
</comment>
<organism evidence="8 9">
    <name type="scientific">Spinacia oleracea</name>
    <name type="common">Spinach</name>
    <dbReference type="NCBI Taxonomy" id="3562"/>
    <lineage>
        <taxon>Eukaryota</taxon>
        <taxon>Viridiplantae</taxon>
        <taxon>Streptophyta</taxon>
        <taxon>Embryophyta</taxon>
        <taxon>Tracheophyta</taxon>
        <taxon>Spermatophyta</taxon>
        <taxon>Magnoliopsida</taxon>
        <taxon>eudicotyledons</taxon>
        <taxon>Gunneridae</taxon>
        <taxon>Pentapetalae</taxon>
        <taxon>Caryophyllales</taxon>
        <taxon>Chenopodiaceae</taxon>
        <taxon>Chenopodioideae</taxon>
        <taxon>Anserineae</taxon>
        <taxon>Spinacia</taxon>
    </lineage>
</organism>
<feature type="compositionally biased region" description="Low complexity" evidence="6">
    <location>
        <begin position="33"/>
        <end position="50"/>
    </location>
</feature>
<dbReference type="SMART" id="SM00353">
    <property type="entry name" value="HLH"/>
    <property type="match status" value="1"/>
</dbReference>
<reference evidence="9" key="2">
    <citation type="submission" date="2025-08" db="UniProtKB">
        <authorList>
            <consortium name="RefSeq"/>
        </authorList>
    </citation>
    <scope>IDENTIFICATION</scope>
    <source>
        <tissue evidence="9">Leaf</tissue>
    </source>
</reference>
<evidence type="ECO:0000313" key="9">
    <source>
        <dbReference type="RefSeq" id="XP_056693471.1"/>
    </source>
</evidence>
<keyword evidence="3" id="KW-0238">DNA-binding</keyword>
<dbReference type="SUPFAM" id="SSF47459">
    <property type="entry name" value="HLH, helix-loop-helix DNA-binding domain"/>
    <property type="match status" value="1"/>
</dbReference>
<dbReference type="InterPro" id="IPR011598">
    <property type="entry name" value="bHLH_dom"/>
</dbReference>
<dbReference type="InterPro" id="IPR036638">
    <property type="entry name" value="HLH_DNA-bd_sf"/>
</dbReference>
<sequence>MNLNHCVPTWNNIEDAVDPIQSQPPPLPPLPLQQPLSRTLPSQTLSTSLSAGPDTSTYVFYCHCYLILVKKLDYEMAELTWENGHLMMHGLGLPRVSSKSSLAEAVAWVDNCDKPSTRANGMLESIVNQGYHIPKPTLPPGRKAGASEHDDDYSVPWCGPTPPPHVPVTLDALVPNTNVMGCSTRVGSCSTAARVPLGSDWSVSKGAPESTRRKRHAEDTCQQLRNMNNNNVHTSTSLGPASPENTKTCTVDDHDSVCHSRSQRERGEEEENQKQGAAKRSRVAAVHNQSERKRRDKINQRMKTLQKLVPNSNKTDKASMLDEVIEYLKQLQAQIQMLNRMSYPSMMMPLAIQQQLQMSMMGMGMMGMGMDQMNMNMNMNMMNPMATRANVAGVPPPSFMNLGGAYNNMPIATTCDGNIAGGGECILPQGSMVPSDPLSAYLACQSHPSMTMDAYSKMAAMYQQLQQQTQQLQQHHKQQQ</sequence>
<feature type="region of interest" description="Disordered" evidence="6">
    <location>
        <begin position="17"/>
        <end position="50"/>
    </location>
</feature>
<reference evidence="8" key="1">
    <citation type="journal article" date="2021" name="Nat. Commun.">
        <title>Genomic analyses provide insights into spinach domestication and the genetic basis of agronomic traits.</title>
        <authorList>
            <person name="Cai X."/>
            <person name="Sun X."/>
            <person name="Xu C."/>
            <person name="Sun H."/>
            <person name="Wang X."/>
            <person name="Ge C."/>
            <person name="Zhang Z."/>
            <person name="Wang Q."/>
            <person name="Fei Z."/>
            <person name="Jiao C."/>
            <person name="Wang Q."/>
        </authorList>
    </citation>
    <scope>NUCLEOTIDE SEQUENCE [LARGE SCALE GENOMIC DNA]</scope>
    <source>
        <strain evidence="8">cv. Varoflay</strain>
    </source>
</reference>
<dbReference type="CDD" id="cd11445">
    <property type="entry name" value="bHLH_AtPIF_like"/>
    <property type="match status" value="1"/>
</dbReference>
<evidence type="ECO:0000256" key="6">
    <source>
        <dbReference type="SAM" id="MobiDB-lite"/>
    </source>
</evidence>
<dbReference type="PANTHER" id="PTHR45855">
    <property type="entry name" value="TRANSCRIPTION FACTOR PIF1-RELATED"/>
    <property type="match status" value="1"/>
</dbReference>
<keyword evidence="2" id="KW-0805">Transcription regulation</keyword>
<evidence type="ECO:0000256" key="5">
    <source>
        <dbReference type="ARBA" id="ARBA00023242"/>
    </source>
</evidence>
<dbReference type="InterPro" id="IPR031066">
    <property type="entry name" value="bHLH_ALC-like_plant"/>
</dbReference>
<dbReference type="RefSeq" id="XP_056693471.1">
    <property type="nucleotide sequence ID" value="XM_056837493.1"/>
</dbReference>
<keyword evidence="8" id="KW-1185">Reference proteome</keyword>
<dbReference type="PROSITE" id="PS50888">
    <property type="entry name" value="BHLH"/>
    <property type="match status" value="1"/>
</dbReference>
<dbReference type="InterPro" id="IPR047265">
    <property type="entry name" value="PIF1-like_bHLH"/>
</dbReference>
<protein>
    <submittedName>
        <fullName evidence="9">Transcription factor UNE10 isoform X1</fullName>
    </submittedName>
</protein>
<feature type="compositionally biased region" description="Basic and acidic residues" evidence="6">
    <location>
        <begin position="250"/>
        <end position="267"/>
    </location>
</feature>
<evidence type="ECO:0000313" key="8">
    <source>
        <dbReference type="Proteomes" id="UP000813463"/>
    </source>
</evidence>
<name>A0ABM3RCZ0_SPIOL</name>
<feature type="compositionally biased region" description="Pro residues" evidence="6">
    <location>
        <begin position="22"/>
        <end position="32"/>
    </location>
</feature>
<keyword evidence="5" id="KW-0539">Nucleus</keyword>
<feature type="compositionally biased region" description="Polar residues" evidence="6">
    <location>
        <begin position="220"/>
        <end position="249"/>
    </location>
</feature>
<evidence type="ECO:0000259" key="7">
    <source>
        <dbReference type="PROSITE" id="PS50888"/>
    </source>
</evidence>
<evidence type="ECO:0000256" key="1">
    <source>
        <dbReference type="ARBA" id="ARBA00004123"/>
    </source>
</evidence>
<keyword evidence="4" id="KW-0804">Transcription</keyword>
<dbReference type="Proteomes" id="UP000813463">
    <property type="component" value="Chromosome 2"/>
</dbReference>
<dbReference type="Pfam" id="PF00010">
    <property type="entry name" value="HLH"/>
    <property type="match status" value="1"/>
</dbReference>
<feature type="domain" description="BHLH" evidence="7">
    <location>
        <begin position="282"/>
        <end position="331"/>
    </location>
</feature>
<feature type="region of interest" description="Disordered" evidence="6">
    <location>
        <begin position="198"/>
        <end position="295"/>
    </location>
</feature>
<accession>A0ABM3RCZ0</accession>
<gene>
    <name evidence="9" type="primary">LOC110788999</name>
</gene>
<evidence type="ECO:0000256" key="3">
    <source>
        <dbReference type="ARBA" id="ARBA00023125"/>
    </source>
</evidence>
<proteinExistence type="predicted"/>
<dbReference type="GeneID" id="110788999"/>